<sequence length="221" mass="23186">MWRSVAAAPEATLAVAIGQALKTVLSQGTVCDFYGLSLLKIISIDPLLDVIIEFGHNDGGSPESSATADVYGGDESVTETITLANGTVEVVHTFGYYIKAMIDDSTAKNVTVIISSQTPDNPYEHSTTIVDEPPRFVGYAKNAAADKGVPYVNHFAAVIALFTKLGNTTVDSYFPFDHTHTNTAGAMQVAQAFLSGLKCPAAQGALAEHVSLVGEGIDASC</sequence>
<evidence type="ECO:0000256" key="1">
    <source>
        <dbReference type="ARBA" id="ARBA00008668"/>
    </source>
</evidence>
<keyword evidence="4" id="KW-1185">Reference proteome</keyword>
<dbReference type="HOGENOM" id="CLU_1251081_0_0_1"/>
<dbReference type="InterPro" id="IPR036514">
    <property type="entry name" value="SGNH_hydro_sf"/>
</dbReference>
<comment type="similarity">
    <text evidence="1">Belongs to the 'GDSL' lipolytic enzyme family.</text>
</comment>
<dbReference type="InParanoid" id="A0A0C3C298"/>
<dbReference type="GO" id="GO:0016787">
    <property type="term" value="F:hydrolase activity"/>
    <property type="evidence" value="ECO:0007669"/>
    <property type="project" value="UniProtKB-KW"/>
</dbReference>
<dbReference type="PANTHER" id="PTHR43695">
    <property type="entry name" value="PUTATIVE (AFU_ORTHOLOGUE AFUA_2G17250)-RELATED"/>
    <property type="match status" value="1"/>
</dbReference>
<dbReference type="InterPro" id="IPR037459">
    <property type="entry name" value="RhgT-like"/>
</dbReference>
<dbReference type="AlphaFoldDB" id="A0A0C3C298"/>
<dbReference type="Gene3D" id="3.40.50.1110">
    <property type="entry name" value="SGNH hydrolase"/>
    <property type="match status" value="1"/>
</dbReference>
<protein>
    <submittedName>
        <fullName evidence="3">Carbohydrate esterase family 12 protein</fullName>
    </submittedName>
</protein>
<dbReference type="SUPFAM" id="SSF52266">
    <property type="entry name" value="SGNH hydrolase"/>
    <property type="match status" value="1"/>
</dbReference>
<evidence type="ECO:0000313" key="3">
    <source>
        <dbReference type="EMBL" id="KIM83632.1"/>
    </source>
</evidence>
<dbReference type="PANTHER" id="PTHR43695:SF1">
    <property type="entry name" value="RHAMNOGALACTURONAN ACETYLESTERASE"/>
    <property type="match status" value="1"/>
</dbReference>
<accession>A0A0C3C298</accession>
<keyword evidence="2" id="KW-0378">Hydrolase</keyword>
<evidence type="ECO:0000256" key="2">
    <source>
        <dbReference type="ARBA" id="ARBA00022801"/>
    </source>
</evidence>
<dbReference type="Proteomes" id="UP000054166">
    <property type="component" value="Unassembled WGS sequence"/>
</dbReference>
<evidence type="ECO:0000313" key="4">
    <source>
        <dbReference type="Proteomes" id="UP000054166"/>
    </source>
</evidence>
<dbReference type="OrthoDB" id="2141316at2759"/>
<gene>
    <name evidence="3" type="ORF">PILCRDRAFT_819272</name>
</gene>
<organism evidence="3 4">
    <name type="scientific">Piloderma croceum (strain F 1598)</name>
    <dbReference type="NCBI Taxonomy" id="765440"/>
    <lineage>
        <taxon>Eukaryota</taxon>
        <taxon>Fungi</taxon>
        <taxon>Dikarya</taxon>
        <taxon>Basidiomycota</taxon>
        <taxon>Agaricomycotina</taxon>
        <taxon>Agaricomycetes</taxon>
        <taxon>Agaricomycetidae</taxon>
        <taxon>Atheliales</taxon>
        <taxon>Atheliaceae</taxon>
        <taxon>Piloderma</taxon>
    </lineage>
</organism>
<proteinExistence type="inferred from homology"/>
<name>A0A0C3C298_PILCF</name>
<dbReference type="EMBL" id="KN832990">
    <property type="protein sequence ID" value="KIM83632.1"/>
    <property type="molecule type" value="Genomic_DNA"/>
</dbReference>
<reference evidence="4" key="2">
    <citation type="submission" date="2015-01" db="EMBL/GenBank/DDBJ databases">
        <title>Evolutionary Origins and Diversification of the Mycorrhizal Mutualists.</title>
        <authorList>
            <consortium name="DOE Joint Genome Institute"/>
            <consortium name="Mycorrhizal Genomics Consortium"/>
            <person name="Kohler A."/>
            <person name="Kuo A."/>
            <person name="Nagy L.G."/>
            <person name="Floudas D."/>
            <person name="Copeland A."/>
            <person name="Barry K.W."/>
            <person name="Cichocki N."/>
            <person name="Veneault-Fourrey C."/>
            <person name="LaButti K."/>
            <person name="Lindquist E.A."/>
            <person name="Lipzen A."/>
            <person name="Lundell T."/>
            <person name="Morin E."/>
            <person name="Murat C."/>
            <person name="Riley R."/>
            <person name="Ohm R."/>
            <person name="Sun H."/>
            <person name="Tunlid A."/>
            <person name="Henrissat B."/>
            <person name="Grigoriev I.V."/>
            <person name="Hibbett D.S."/>
            <person name="Martin F."/>
        </authorList>
    </citation>
    <scope>NUCLEOTIDE SEQUENCE [LARGE SCALE GENOMIC DNA]</scope>
    <source>
        <strain evidence="4">F 1598</strain>
    </source>
</reference>
<reference evidence="3 4" key="1">
    <citation type="submission" date="2014-04" db="EMBL/GenBank/DDBJ databases">
        <authorList>
            <consortium name="DOE Joint Genome Institute"/>
            <person name="Kuo A."/>
            <person name="Tarkka M."/>
            <person name="Buscot F."/>
            <person name="Kohler A."/>
            <person name="Nagy L.G."/>
            <person name="Floudas D."/>
            <person name="Copeland A."/>
            <person name="Barry K.W."/>
            <person name="Cichocki N."/>
            <person name="Veneault-Fourrey C."/>
            <person name="LaButti K."/>
            <person name="Lindquist E.A."/>
            <person name="Lipzen A."/>
            <person name="Lundell T."/>
            <person name="Morin E."/>
            <person name="Murat C."/>
            <person name="Sun H."/>
            <person name="Tunlid A."/>
            <person name="Henrissat B."/>
            <person name="Grigoriev I.V."/>
            <person name="Hibbett D.S."/>
            <person name="Martin F."/>
            <person name="Nordberg H.P."/>
            <person name="Cantor M.N."/>
            <person name="Hua S.X."/>
        </authorList>
    </citation>
    <scope>NUCLEOTIDE SEQUENCE [LARGE SCALE GENOMIC DNA]</scope>
    <source>
        <strain evidence="3 4">F 1598</strain>
    </source>
</reference>